<comment type="caution">
    <text evidence="3">The sequence shown here is derived from an EMBL/GenBank/DDBJ whole genome shotgun (WGS) entry which is preliminary data.</text>
</comment>
<gene>
    <name evidence="3" type="ORF">FHS94_001110</name>
</gene>
<proteinExistence type="predicted"/>
<keyword evidence="1" id="KW-0472">Membrane</keyword>
<feature type="domain" description="TadE-like" evidence="2">
    <location>
        <begin position="26"/>
        <end position="68"/>
    </location>
</feature>
<reference evidence="3 4" key="1">
    <citation type="submission" date="2020-08" db="EMBL/GenBank/DDBJ databases">
        <title>Genomic Encyclopedia of Type Strains, Phase IV (KMG-IV): sequencing the most valuable type-strain genomes for metagenomic binning, comparative biology and taxonomic classification.</title>
        <authorList>
            <person name="Goeker M."/>
        </authorList>
    </citation>
    <scope>NUCLEOTIDE SEQUENCE [LARGE SCALE GENOMIC DNA]</scope>
    <source>
        <strain evidence="3 4">DSM 100044</strain>
    </source>
</reference>
<evidence type="ECO:0000256" key="1">
    <source>
        <dbReference type="SAM" id="Phobius"/>
    </source>
</evidence>
<evidence type="ECO:0000259" key="2">
    <source>
        <dbReference type="Pfam" id="PF07811"/>
    </source>
</evidence>
<accession>A0A7W9BBP3</accession>
<protein>
    <submittedName>
        <fullName evidence="3">Flp pilus assembly protein TadG</fullName>
    </submittedName>
</protein>
<dbReference type="Pfam" id="PF07811">
    <property type="entry name" value="TadE"/>
    <property type="match status" value="1"/>
</dbReference>
<dbReference type="EMBL" id="JACIJK010000003">
    <property type="protein sequence ID" value="MBB5714279.1"/>
    <property type="molecule type" value="Genomic_DNA"/>
</dbReference>
<keyword evidence="1" id="KW-0812">Transmembrane</keyword>
<dbReference type="Proteomes" id="UP000546200">
    <property type="component" value="Unassembled WGS sequence"/>
</dbReference>
<name>A0A7W9BBP3_9SPHN</name>
<keyword evidence="1" id="KW-1133">Transmembrane helix</keyword>
<feature type="transmembrane region" description="Helical" evidence="1">
    <location>
        <begin position="26"/>
        <end position="47"/>
    </location>
</feature>
<keyword evidence="4" id="KW-1185">Reference proteome</keyword>
<evidence type="ECO:0000313" key="3">
    <source>
        <dbReference type="EMBL" id="MBB5714279.1"/>
    </source>
</evidence>
<dbReference type="InterPro" id="IPR012495">
    <property type="entry name" value="TadE-like_dom"/>
</dbReference>
<sequence>MDLQSVNPRNRGARALGSQLSSDTRGATIIEFAIVAAPLIALIIAILQTSIVFFSQQTLESAAEQASRLILTNQAQKAAMSQSAFKQQACKALPPYMKCANLIVDVRTAASFAAADTSMPTLHYDASGNVDNSWSYQLAGSEKITTMRLMYPLPVVSAPLGFKLSNIGGGKRLLIATAVFQPEPLS</sequence>
<dbReference type="AlphaFoldDB" id="A0A7W9BBP3"/>
<evidence type="ECO:0000313" key="4">
    <source>
        <dbReference type="Proteomes" id="UP000546200"/>
    </source>
</evidence>
<dbReference type="RefSeq" id="WP_184055464.1">
    <property type="nucleotide sequence ID" value="NZ_JACIJK010000003.1"/>
</dbReference>
<organism evidence="3 4">
    <name type="scientific">Sphingomonas aerophila</name>
    <dbReference type="NCBI Taxonomy" id="1344948"/>
    <lineage>
        <taxon>Bacteria</taxon>
        <taxon>Pseudomonadati</taxon>
        <taxon>Pseudomonadota</taxon>
        <taxon>Alphaproteobacteria</taxon>
        <taxon>Sphingomonadales</taxon>
        <taxon>Sphingomonadaceae</taxon>
        <taxon>Sphingomonas</taxon>
    </lineage>
</organism>